<keyword evidence="10" id="KW-1185">Reference proteome</keyword>
<reference evidence="9 10" key="1">
    <citation type="submission" date="2016-12" db="EMBL/GenBank/DDBJ databases">
        <title>The genomes of Aspergillus section Nigri reveals drivers in fungal speciation.</title>
        <authorList>
            <consortium name="DOE Joint Genome Institute"/>
            <person name="Vesth T.C."/>
            <person name="Nybo J."/>
            <person name="Theobald S."/>
            <person name="Brandl J."/>
            <person name="Frisvad J.C."/>
            <person name="Nielsen K.F."/>
            <person name="Lyhne E.K."/>
            <person name="Kogle M.E."/>
            <person name="Kuo A."/>
            <person name="Riley R."/>
            <person name="Clum A."/>
            <person name="Nolan M."/>
            <person name="Lipzen A."/>
            <person name="Salamov A."/>
            <person name="Henrissat B."/>
            <person name="Wiebenga A."/>
            <person name="De Vries R.P."/>
            <person name="Grigoriev I.V."/>
            <person name="Mortensen U.H."/>
            <person name="Andersen M.R."/>
            <person name="Baker S.E."/>
        </authorList>
    </citation>
    <scope>NUCLEOTIDE SEQUENCE [LARGE SCALE GENOMIC DNA]</scope>
    <source>
        <strain evidence="9 10">JOP 1030-1</strain>
    </source>
</reference>
<feature type="region of interest" description="Disordered" evidence="6">
    <location>
        <begin position="1"/>
        <end position="22"/>
    </location>
</feature>
<dbReference type="PROSITE" id="PS50850">
    <property type="entry name" value="MFS"/>
    <property type="match status" value="1"/>
</dbReference>
<proteinExistence type="predicted"/>
<dbReference type="GeneID" id="37081445"/>
<dbReference type="Pfam" id="PF07690">
    <property type="entry name" value="MFS_1"/>
    <property type="match status" value="1"/>
</dbReference>
<feature type="compositionally biased region" description="Polar residues" evidence="6">
    <location>
        <begin position="1"/>
        <end position="10"/>
    </location>
</feature>
<feature type="transmembrane region" description="Helical" evidence="7">
    <location>
        <begin position="336"/>
        <end position="355"/>
    </location>
</feature>
<dbReference type="PANTHER" id="PTHR23504">
    <property type="entry name" value="MAJOR FACILITATOR SUPERFAMILY DOMAIN-CONTAINING PROTEIN 10"/>
    <property type="match status" value="1"/>
</dbReference>
<evidence type="ECO:0000259" key="8">
    <source>
        <dbReference type="PROSITE" id="PS50850"/>
    </source>
</evidence>
<dbReference type="CDD" id="cd17330">
    <property type="entry name" value="MFS_SLC46_TetA_like"/>
    <property type="match status" value="1"/>
</dbReference>
<evidence type="ECO:0000256" key="2">
    <source>
        <dbReference type="ARBA" id="ARBA00022448"/>
    </source>
</evidence>
<dbReference type="EMBL" id="KZ821240">
    <property type="protein sequence ID" value="PYH43929.1"/>
    <property type="molecule type" value="Genomic_DNA"/>
</dbReference>
<evidence type="ECO:0000256" key="6">
    <source>
        <dbReference type="SAM" id="MobiDB-lite"/>
    </source>
</evidence>
<comment type="subcellular location">
    <subcellularLocation>
        <location evidence="1">Membrane</location>
        <topology evidence="1">Multi-pass membrane protein</topology>
    </subcellularLocation>
</comment>
<evidence type="ECO:0000256" key="7">
    <source>
        <dbReference type="SAM" id="Phobius"/>
    </source>
</evidence>
<feature type="transmembrane region" description="Helical" evidence="7">
    <location>
        <begin position="61"/>
        <end position="79"/>
    </location>
</feature>
<organism evidence="9 10">
    <name type="scientific">Aspergillus saccharolyticus JOP 1030-1</name>
    <dbReference type="NCBI Taxonomy" id="1450539"/>
    <lineage>
        <taxon>Eukaryota</taxon>
        <taxon>Fungi</taxon>
        <taxon>Dikarya</taxon>
        <taxon>Ascomycota</taxon>
        <taxon>Pezizomycotina</taxon>
        <taxon>Eurotiomycetes</taxon>
        <taxon>Eurotiomycetidae</taxon>
        <taxon>Eurotiales</taxon>
        <taxon>Aspergillaceae</taxon>
        <taxon>Aspergillus</taxon>
        <taxon>Aspergillus subgen. Circumdati</taxon>
    </lineage>
</organism>
<keyword evidence="4 7" id="KW-1133">Transmembrane helix</keyword>
<evidence type="ECO:0000256" key="4">
    <source>
        <dbReference type="ARBA" id="ARBA00022989"/>
    </source>
</evidence>
<dbReference type="InterPro" id="IPR001958">
    <property type="entry name" value="Tet-R_TetA/multi-R_MdtG-like"/>
</dbReference>
<evidence type="ECO:0000256" key="5">
    <source>
        <dbReference type="ARBA" id="ARBA00023136"/>
    </source>
</evidence>
<dbReference type="GO" id="GO:0022857">
    <property type="term" value="F:transmembrane transporter activity"/>
    <property type="evidence" value="ECO:0007669"/>
    <property type="project" value="InterPro"/>
</dbReference>
<sequence length="510" mass="54498">MVTTTSSIRSNRAARLDDADRDSHVDETTALLSPNRHTDAAANADHAAADEDDKPLPKIQILLLCYARVIEPLAFFSIFPYVSQMVQDNGDVPDSDVGFYSGLIESLFSLTQAIIMIFWGRLADRVGRKPVLVVSLFGVTLATGLFGLAQSIPQMILFRCLAGVFAGTIVTIRTMVAEHSTSKTQARAFSWFAFSGNLGIFLGPLLGGSLADPVRQYPGVFGQVGFFADYPYALSSLVVAMIGATAAVSSALFVQETLTREPAAAAPPGEATAPVANRNHPEDLSTGELLRAPGVGMVIYTYGHIMVLAFAYTAIVPVFWFTPVQLGGYGFTPRQISLMMGLNGAAQAAWLLLVFPPLQKRIGSNGVIRLCAYAYPFFFLACPAGNALLRQGSDAAVTVFWVFLPVALVLGCGVSMSFTAIQLALNDIAPSPRVLGTLNALALTGVSGLRAFNPALFTTLFALGARTQLAGGYAIWVLMIVLAMGLSVAARYLPEPEQEVRKRQGRDTEA</sequence>
<dbReference type="InterPro" id="IPR020846">
    <property type="entry name" value="MFS_dom"/>
</dbReference>
<feature type="transmembrane region" description="Helical" evidence="7">
    <location>
        <begin position="230"/>
        <end position="254"/>
    </location>
</feature>
<dbReference type="Gene3D" id="1.20.1250.20">
    <property type="entry name" value="MFS general substrate transporter like domains"/>
    <property type="match status" value="1"/>
</dbReference>
<feature type="transmembrane region" description="Helical" evidence="7">
    <location>
        <begin position="131"/>
        <end position="150"/>
    </location>
</feature>
<feature type="transmembrane region" description="Helical" evidence="7">
    <location>
        <begin position="156"/>
        <end position="176"/>
    </location>
</feature>
<feature type="domain" description="Major facilitator superfamily (MFS) profile" evidence="8">
    <location>
        <begin position="60"/>
        <end position="497"/>
    </location>
</feature>
<dbReference type="AlphaFoldDB" id="A0A318Z9M2"/>
<dbReference type="Proteomes" id="UP000248349">
    <property type="component" value="Unassembled WGS sequence"/>
</dbReference>
<protein>
    <submittedName>
        <fullName evidence="9">Putative tetracycline-efflux transporter</fullName>
    </submittedName>
</protein>
<dbReference type="RefSeq" id="XP_025429911.1">
    <property type="nucleotide sequence ID" value="XM_025580216.1"/>
</dbReference>
<keyword evidence="2" id="KW-0813">Transport</keyword>
<dbReference type="InterPro" id="IPR011701">
    <property type="entry name" value="MFS"/>
</dbReference>
<accession>A0A318Z9M2</accession>
<dbReference type="OrthoDB" id="419616at2759"/>
<gene>
    <name evidence="9" type="ORF">BP01DRAFT_90562</name>
</gene>
<evidence type="ECO:0000256" key="3">
    <source>
        <dbReference type="ARBA" id="ARBA00022692"/>
    </source>
</evidence>
<feature type="transmembrane region" description="Helical" evidence="7">
    <location>
        <begin position="367"/>
        <end position="389"/>
    </location>
</feature>
<evidence type="ECO:0000313" key="9">
    <source>
        <dbReference type="EMBL" id="PYH43929.1"/>
    </source>
</evidence>
<evidence type="ECO:0000313" key="10">
    <source>
        <dbReference type="Proteomes" id="UP000248349"/>
    </source>
</evidence>
<dbReference type="PANTHER" id="PTHR23504:SF3">
    <property type="entry name" value="MAJOR FACILITATOR SUPERFAMILY (MFS) PROFILE DOMAIN-CONTAINING PROTEIN"/>
    <property type="match status" value="1"/>
</dbReference>
<feature type="transmembrane region" description="Helical" evidence="7">
    <location>
        <begin position="433"/>
        <end position="453"/>
    </location>
</feature>
<keyword evidence="3 7" id="KW-0812">Transmembrane</keyword>
<feature type="transmembrane region" description="Helical" evidence="7">
    <location>
        <begin position="299"/>
        <end position="321"/>
    </location>
</feature>
<feature type="transmembrane region" description="Helical" evidence="7">
    <location>
        <begin position="99"/>
        <end position="119"/>
    </location>
</feature>
<feature type="transmembrane region" description="Helical" evidence="7">
    <location>
        <begin position="473"/>
        <end position="493"/>
    </location>
</feature>
<name>A0A318Z9M2_9EURO</name>
<feature type="transmembrane region" description="Helical" evidence="7">
    <location>
        <begin position="395"/>
        <end position="421"/>
    </location>
</feature>
<dbReference type="GO" id="GO:0016020">
    <property type="term" value="C:membrane"/>
    <property type="evidence" value="ECO:0007669"/>
    <property type="project" value="UniProtKB-SubCell"/>
</dbReference>
<keyword evidence="5 7" id="KW-0472">Membrane</keyword>
<feature type="transmembrane region" description="Helical" evidence="7">
    <location>
        <begin position="188"/>
        <end position="210"/>
    </location>
</feature>
<evidence type="ECO:0000256" key="1">
    <source>
        <dbReference type="ARBA" id="ARBA00004141"/>
    </source>
</evidence>
<dbReference type="PRINTS" id="PR01035">
    <property type="entry name" value="TCRTETA"/>
</dbReference>
<dbReference type="InterPro" id="IPR036259">
    <property type="entry name" value="MFS_trans_sf"/>
</dbReference>
<dbReference type="SUPFAM" id="SSF103473">
    <property type="entry name" value="MFS general substrate transporter"/>
    <property type="match status" value="1"/>
</dbReference>